<evidence type="ECO:0000313" key="3">
    <source>
        <dbReference type="Proteomes" id="UP000317778"/>
    </source>
</evidence>
<protein>
    <submittedName>
        <fullName evidence="2">Uncharacterized protein</fullName>
    </submittedName>
</protein>
<dbReference type="EMBL" id="NJBO01000003">
    <property type="protein sequence ID" value="TKJ43682.1"/>
    <property type="molecule type" value="Genomic_DNA"/>
</dbReference>
<evidence type="ECO:0000256" key="1">
    <source>
        <dbReference type="SAM" id="MobiDB-lite"/>
    </source>
</evidence>
<dbReference type="AlphaFoldDB" id="A0A532V960"/>
<sequence>MLVKSWSKATQKMDKSATASQLQIEDSRLKDLKIAPQASPSGANIKMQSKVKGADSRRP</sequence>
<organism evidence="2 3">
    <name type="scientific">candidate division TA06 bacterium B3_TA06</name>
    <dbReference type="NCBI Taxonomy" id="2012487"/>
    <lineage>
        <taxon>Bacteria</taxon>
        <taxon>Bacteria division TA06</taxon>
    </lineage>
</organism>
<feature type="region of interest" description="Disordered" evidence="1">
    <location>
        <begin position="1"/>
        <end position="22"/>
    </location>
</feature>
<accession>A0A532V960</accession>
<gene>
    <name evidence="2" type="ORF">CEE36_03070</name>
</gene>
<evidence type="ECO:0000313" key="2">
    <source>
        <dbReference type="EMBL" id="TKJ43682.1"/>
    </source>
</evidence>
<comment type="caution">
    <text evidence="2">The sequence shown here is derived from an EMBL/GenBank/DDBJ whole genome shotgun (WGS) entry which is preliminary data.</text>
</comment>
<feature type="region of interest" description="Disordered" evidence="1">
    <location>
        <begin position="34"/>
        <end position="59"/>
    </location>
</feature>
<proteinExistence type="predicted"/>
<name>A0A532V960_UNCT6</name>
<reference evidence="2 3" key="1">
    <citation type="submission" date="2017-06" db="EMBL/GenBank/DDBJ databases">
        <title>Novel microbial phyla capable of carbon fixation and sulfur reduction in deep-sea sediments.</title>
        <authorList>
            <person name="Huang J."/>
            <person name="Baker B."/>
            <person name="Wang Y."/>
        </authorList>
    </citation>
    <scope>NUCLEOTIDE SEQUENCE [LARGE SCALE GENOMIC DNA]</scope>
    <source>
        <strain evidence="2">B3_TA06</strain>
    </source>
</reference>
<dbReference type="Proteomes" id="UP000317778">
    <property type="component" value="Unassembled WGS sequence"/>
</dbReference>